<dbReference type="RefSeq" id="WP_250911791.1">
    <property type="nucleotide sequence ID" value="NZ_JAMXLX010000006.1"/>
</dbReference>
<organism evidence="7 8">
    <name type="scientific">Ciceribacter sichuanensis</name>
    <dbReference type="NCBI Taxonomy" id="2949647"/>
    <lineage>
        <taxon>Bacteria</taxon>
        <taxon>Pseudomonadati</taxon>
        <taxon>Pseudomonadota</taxon>
        <taxon>Alphaproteobacteria</taxon>
        <taxon>Hyphomicrobiales</taxon>
        <taxon>Rhizobiaceae</taxon>
        <taxon>Ciceribacter</taxon>
    </lineage>
</organism>
<evidence type="ECO:0000259" key="6">
    <source>
        <dbReference type="Pfam" id="PF00962"/>
    </source>
</evidence>
<dbReference type="PANTHER" id="PTHR43114:SF6">
    <property type="entry name" value="ADENINE DEAMINASE"/>
    <property type="match status" value="1"/>
</dbReference>
<keyword evidence="5" id="KW-0862">Zinc</keyword>
<comment type="caution">
    <text evidence="7">The sequence shown here is derived from an EMBL/GenBank/DDBJ whole genome shotgun (WGS) entry which is preliminary data.</text>
</comment>
<dbReference type="Pfam" id="PF00962">
    <property type="entry name" value="A_deaminase"/>
    <property type="match status" value="1"/>
</dbReference>
<dbReference type="EMBL" id="JAMXLX010000006">
    <property type="protein sequence ID" value="MCO5958711.1"/>
    <property type="molecule type" value="Genomic_DNA"/>
</dbReference>
<sequence>MDFLSLPKAEIHIHLEGCFDPEDIEALAKDAGVPLPRSRENLYDTSGLSNFLAFLDWTCGLVRFREQLAGAAYAFSRRMHLSGVRYADVIVNPTHWTHWHHRIPDMIDALDGGFAAAEEDGFVPAKLCISLLRKQTSEQAIELVELLTALKHPRVVALSVDGNEAAAGRTGPRFAEAYRRAAQAGLRRTAHAGESSGPEGVRDALDFLRVERIDHGVRVIEDAELVKRLVDEQIALGITPTSNITLGLYGGYDSHPFEALRKAGVPVSVNTDDPSPLSISLPQEYANMANANGWDKETVRAVARTSITASFAEPELKASMLRDLADW</sequence>
<evidence type="ECO:0000256" key="4">
    <source>
        <dbReference type="ARBA" id="ARBA00022801"/>
    </source>
</evidence>
<dbReference type="NCBIfam" id="TIGR01430">
    <property type="entry name" value="aden_deam"/>
    <property type="match status" value="1"/>
</dbReference>
<comment type="similarity">
    <text evidence="2">Belongs to the metallo-dependent hydrolases superfamily. Adenosine and AMP deaminases family.</text>
</comment>
<dbReference type="InterPro" id="IPR001365">
    <property type="entry name" value="A_deaminase_dom"/>
</dbReference>
<dbReference type="AlphaFoldDB" id="A0AAJ1BYW7"/>
<dbReference type="Gene3D" id="3.20.20.140">
    <property type="entry name" value="Metal-dependent hydrolases"/>
    <property type="match status" value="1"/>
</dbReference>
<feature type="domain" description="Adenosine deaminase" evidence="6">
    <location>
        <begin position="7"/>
        <end position="326"/>
    </location>
</feature>
<dbReference type="Proteomes" id="UP001155380">
    <property type="component" value="Unassembled WGS sequence"/>
</dbReference>
<protein>
    <submittedName>
        <fullName evidence="7">Adenosine deaminase</fullName>
        <ecNumber evidence="7">3.5.4.4</ecNumber>
    </submittedName>
</protein>
<dbReference type="InterPro" id="IPR006650">
    <property type="entry name" value="A/AMP_deam_AS"/>
</dbReference>
<evidence type="ECO:0000256" key="2">
    <source>
        <dbReference type="ARBA" id="ARBA00006676"/>
    </source>
</evidence>
<accession>A0AAJ1BYW7</accession>
<evidence type="ECO:0000313" key="8">
    <source>
        <dbReference type="Proteomes" id="UP001155380"/>
    </source>
</evidence>
<name>A0AAJ1BYW7_9HYPH</name>
<dbReference type="EC" id="3.5.4.4" evidence="7"/>
<evidence type="ECO:0000256" key="1">
    <source>
        <dbReference type="ARBA" id="ARBA00001947"/>
    </source>
</evidence>
<evidence type="ECO:0000256" key="3">
    <source>
        <dbReference type="ARBA" id="ARBA00022723"/>
    </source>
</evidence>
<dbReference type="GO" id="GO:0019239">
    <property type="term" value="F:deaminase activity"/>
    <property type="evidence" value="ECO:0007669"/>
    <property type="project" value="InterPro"/>
</dbReference>
<reference evidence="7" key="1">
    <citation type="submission" date="2022-06" db="EMBL/GenBank/DDBJ databases">
        <authorList>
            <person name="Sun Q."/>
        </authorList>
    </citation>
    <scope>NUCLEOTIDE SEQUENCE</scope>
    <source>
        <strain evidence="7">S101</strain>
    </source>
</reference>
<gene>
    <name evidence="7" type="primary">add</name>
    <name evidence="7" type="ORF">NBH21_18190</name>
</gene>
<dbReference type="SUPFAM" id="SSF51556">
    <property type="entry name" value="Metallo-dependent hydrolases"/>
    <property type="match status" value="1"/>
</dbReference>
<evidence type="ECO:0000313" key="7">
    <source>
        <dbReference type="EMBL" id="MCO5958711.1"/>
    </source>
</evidence>
<dbReference type="PROSITE" id="PS00485">
    <property type="entry name" value="A_DEAMINASE"/>
    <property type="match status" value="1"/>
</dbReference>
<dbReference type="PANTHER" id="PTHR43114">
    <property type="entry name" value="ADENINE DEAMINASE"/>
    <property type="match status" value="1"/>
</dbReference>
<evidence type="ECO:0000256" key="5">
    <source>
        <dbReference type="ARBA" id="ARBA00022833"/>
    </source>
</evidence>
<dbReference type="GO" id="GO:0016814">
    <property type="term" value="F:hydrolase activity, acting on carbon-nitrogen (but not peptide) bonds, in cyclic amidines"/>
    <property type="evidence" value="ECO:0007669"/>
    <property type="project" value="UniProtKB-ARBA"/>
</dbReference>
<dbReference type="InterPro" id="IPR032466">
    <property type="entry name" value="Metal_Hydrolase"/>
</dbReference>
<dbReference type="GO" id="GO:0009168">
    <property type="term" value="P:purine ribonucleoside monophosphate biosynthetic process"/>
    <property type="evidence" value="ECO:0007669"/>
    <property type="project" value="InterPro"/>
</dbReference>
<dbReference type="InterPro" id="IPR006330">
    <property type="entry name" value="Ado/ade_deaminase"/>
</dbReference>
<keyword evidence="4 7" id="KW-0378">Hydrolase</keyword>
<keyword evidence="3" id="KW-0479">Metal-binding</keyword>
<proteinExistence type="inferred from homology"/>
<dbReference type="GO" id="GO:0046872">
    <property type="term" value="F:metal ion binding"/>
    <property type="evidence" value="ECO:0007669"/>
    <property type="project" value="UniProtKB-KW"/>
</dbReference>
<comment type="cofactor">
    <cofactor evidence="1">
        <name>Zn(2+)</name>
        <dbReference type="ChEBI" id="CHEBI:29105"/>
    </cofactor>
</comment>